<dbReference type="InterPro" id="IPR000866">
    <property type="entry name" value="AhpC/TSA"/>
</dbReference>
<dbReference type="PANTHER" id="PTHR10681">
    <property type="entry name" value="THIOREDOXIN PEROXIDASE"/>
    <property type="match status" value="1"/>
</dbReference>
<evidence type="ECO:0000313" key="14">
    <source>
        <dbReference type="EMBL" id="SNY34039.1"/>
    </source>
</evidence>
<gene>
    <name evidence="14" type="ORF">SAMN05421748_104222</name>
</gene>
<feature type="active site" description="Cysteine sulfenic acid (-SOH) intermediate; for peroxidase activity" evidence="12">
    <location>
        <position position="46"/>
    </location>
</feature>
<dbReference type="CDD" id="cd03018">
    <property type="entry name" value="PRX_AhpE_like"/>
    <property type="match status" value="1"/>
</dbReference>
<dbReference type="GO" id="GO:0005829">
    <property type="term" value="C:cytosol"/>
    <property type="evidence" value="ECO:0007669"/>
    <property type="project" value="TreeGrafter"/>
</dbReference>
<proteinExistence type="inferred from homology"/>
<evidence type="ECO:0000313" key="15">
    <source>
        <dbReference type="Proteomes" id="UP000219612"/>
    </source>
</evidence>
<organism evidence="14 15">
    <name type="scientific">Paractinoplanes atraurantiacus</name>
    <dbReference type="NCBI Taxonomy" id="1036182"/>
    <lineage>
        <taxon>Bacteria</taxon>
        <taxon>Bacillati</taxon>
        <taxon>Actinomycetota</taxon>
        <taxon>Actinomycetes</taxon>
        <taxon>Micromonosporales</taxon>
        <taxon>Micromonosporaceae</taxon>
        <taxon>Paractinoplanes</taxon>
    </lineage>
</organism>
<comment type="function">
    <text evidence="5">Thiol-specific peroxidase that catalyzes the reduction of hydrogen peroxide and organic hydroperoxides to water and alcohols, respectively. Plays a role in cell protection against oxidative stress by detoxifying peroxides. May represent an important antioxidant defense against cytotoxic peroxides, especially peroxynitrite, which can be formed by activated macrophages during infection.</text>
</comment>
<dbReference type="GO" id="GO:0033554">
    <property type="term" value="P:cellular response to stress"/>
    <property type="evidence" value="ECO:0007669"/>
    <property type="project" value="TreeGrafter"/>
</dbReference>
<dbReference type="InterPro" id="IPR050217">
    <property type="entry name" value="Peroxiredoxin"/>
</dbReference>
<reference evidence="14 15" key="1">
    <citation type="submission" date="2017-09" db="EMBL/GenBank/DDBJ databases">
        <authorList>
            <person name="Ehlers B."/>
            <person name="Leendertz F.H."/>
        </authorList>
    </citation>
    <scope>NUCLEOTIDE SEQUENCE [LARGE SCALE GENOMIC DNA]</scope>
    <source>
        <strain evidence="14 15">CGMCC 4.6857</strain>
    </source>
</reference>
<evidence type="ECO:0000256" key="11">
    <source>
        <dbReference type="ARBA" id="ARBA00083736"/>
    </source>
</evidence>
<accession>A0A285HE61</accession>
<comment type="subunit">
    <text evidence="7">Homodimer. Forms both dimers and octamers; a tightly-associated dimer and a ring-like octamer.</text>
</comment>
<dbReference type="OrthoDB" id="9812811at2"/>
<dbReference type="Gene3D" id="3.40.30.10">
    <property type="entry name" value="Glutaredoxin"/>
    <property type="match status" value="1"/>
</dbReference>
<dbReference type="InterPro" id="IPR024706">
    <property type="entry name" value="Peroxiredoxin_AhpC-typ"/>
</dbReference>
<keyword evidence="15" id="KW-1185">Reference proteome</keyword>
<evidence type="ECO:0000256" key="10">
    <source>
        <dbReference type="ARBA" id="ARBA00082991"/>
    </source>
</evidence>
<dbReference type="GO" id="GO:0045454">
    <property type="term" value="P:cell redox homeostasis"/>
    <property type="evidence" value="ECO:0007669"/>
    <property type="project" value="TreeGrafter"/>
</dbReference>
<comment type="similarity">
    <text evidence="1">Belongs to the peroxiredoxin family. AhpC/Prx1 subfamily.</text>
</comment>
<evidence type="ECO:0000256" key="7">
    <source>
        <dbReference type="ARBA" id="ARBA00065226"/>
    </source>
</evidence>
<dbReference type="GO" id="GO:0042744">
    <property type="term" value="P:hydrogen peroxide catabolic process"/>
    <property type="evidence" value="ECO:0007669"/>
    <property type="project" value="TreeGrafter"/>
</dbReference>
<evidence type="ECO:0000256" key="2">
    <source>
        <dbReference type="ARBA" id="ARBA00023002"/>
    </source>
</evidence>
<name>A0A285HE61_9ACTN</name>
<evidence type="ECO:0000256" key="5">
    <source>
        <dbReference type="ARBA" id="ARBA00056930"/>
    </source>
</evidence>
<comment type="catalytic activity">
    <reaction evidence="4">
        <text>[mycoredoxin]-L-dithiol + a hydroperoxide = [mycoredoxin]-L-disulfide + an alcohol + H2O</text>
        <dbReference type="Rhea" id="RHEA:62640"/>
        <dbReference type="Rhea" id="RHEA-COMP:16137"/>
        <dbReference type="Rhea" id="RHEA-COMP:16138"/>
        <dbReference type="ChEBI" id="CHEBI:15377"/>
        <dbReference type="ChEBI" id="CHEBI:29950"/>
        <dbReference type="ChEBI" id="CHEBI:30879"/>
        <dbReference type="ChEBI" id="CHEBI:35924"/>
        <dbReference type="ChEBI" id="CHEBI:50058"/>
        <dbReference type="EC" id="1.11.1.29"/>
    </reaction>
</comment>
<dbReference type="EC" id="1.11.1.29" evidence="8"/>
<protein>
    <recommendedName>
        <fullName evidence="9">Alkyl hydroperoxide reductase E</fullName>
        <ecNumber evidence="8">1.11.1.29</ecNumber>
    </recommendedName>
    <alternativeName>
        <fullName evidence="10">Mycoredoxin-dependent peroxiredoxin</fullName>
    </alternativeName>
    <alternativeName>
        <fullName evidence="11">Peroxiredoxin AhpE</fullName>
    </alternativeName>
    <alternativeName>
        <fullName evidence="3">Thioredoxin peroxidase</fullName>
    </alternativeName>
</protein>
<evidence type="ECO:0000256" key="6">
    <source>
        <dbReference type="ARBA" id="ARBA00060973"/>
    </source>
</evidence>
<dbReference type="PIRSF" id="PIRSF000239">
    <property type="entry name" value="AHPC"/>
    <property type="match status" value="1"/>
</dbReference>
<dbReference type="GO" id="GO:0008379">
    <property type="term" value="F:thioredoxin peroxidase activity"/>
    <property type="evidence" value="ECO:0007669"/>
    <property type="project" value="TreeGrafter"/>
</dbReference>
<dbReference type="AlphaFoldDB" id="A0A285HE61"/>
<comment type="similarity">
    <text evidence="6">Belongs to the peroxiredoxin family. AhpE subfamily.</text>
</comment>
<evidence type="ECO:0000256" key="8">
    <source>
        <dbReference type="ARBA" id="ARBA00067009"/>
    </source>
</evidence>
<keyword evidence="2" id="KW-0560">Oxidoreductase</keyword>
<evidence type="ECO:0000259" key="13">
    <source>
        <dbReference type="PROSITE" id="PS51352"/>
    </source>
</evidence>
<evidence type="ECO:0000256" key="1">
    <source>
        <dbReference type="ARBA" id="ARBA00009796"/>
    </source>
</evidence>
<dbReference type="Pfam" id="PF00578">
    <property type="entry name" value="AhpC-TSA"/>
    <property type="match status" value="1"/>
</dbReference>
<dbReference type="RefSeq" id="WP_097320107.1">
    <property type="nucleotide sequence ID" value="NZ_OBDY01000004.1"/>
</dbReference>
<evidence type="ECO:0000256" key="4">
    <source>
        <dbReference type="ARBA" id="ARBA00052774"/>
    </source>
</evidence>
<dbReference type="EMBL" id="OBDY01000004">
    <property type="protein sequence ID" value="SNY34039.1"/>
    <property type="molecule type" value="Genomic_DNA"/>
</dbReference>
<sequence length="151" mass="16971">MPLPVGAEAPDFTLKDQNNQVVRLRDFRGRKAVLLVFYPFTFTGTCRGELTAVRDNLDAFQNETVQVLAVSVDSVYSHKVWAVQERFDFPLLADFWPHGEVARSYQVFNDEGGMANRGTFLIDPSGVIQFSEMIGPGESRDVKAWLAALDR</sequence>
<dbReference type="SUPFAM" id="SSF52833">
    <property type="entry name" value="Thioredoxin-like"/>
    <property type="match status" value="1"/>
</dbReference>
<feature type="domain" description="Thioredoxin" evidence="13">
    <location>
        <begin position="3"/>
        <end position="151"/>
    </location>
</feature>
<dbReference type="GO" id="GO:0006979">
    <property type="term" value="P:response to oxidative stress"/>
    <property type="evidence" value="ECO:0007669"/>
    <property type="project" value="TreeGrafter"/>
</dbReference>
<evidence type="ECO:0000256" key="12">
    <source>
        <dbReference type="PIRSR" id="PIRSR000239-1"/>
    </source>
</evidence>
<dbReference type="FunFam" id="3.40.30.10:FF:000118">
    <property type="entry name" value="Peroxiredoxin AhpE"/>
    <property type="match status" value="1"/>
</dbReference>
<dbReference type="PROSITE" id="PS51352">
    <property type="entry name" value="THIOREDOXIN_2"/>
    <property type="match status" value="1"/>
</dbReference>
<evidence type="ECO:0000256" key="9">
    <source>
        <dbReference type="ARBA" id="ARBA00068979"/>
    </source>
</evidence>
<dbReference type="InterPro" id="IPR036249">
    <property type="entry name" value="Thioredoxin-like_sf"/>
</dbReference>
<evidence type="ECO:0000256" key="3">
    <source>
        <dbReference type="ARBA" id="ARBA00032824"/>
    </source>
</evidence>
<dbReference type="PANTHER" id="PTHR10681:SF128">
    <property type="entry name" value="THIOREDOXIN-DEPENDENT PEROXIDE REDUCTASE, MITOCHONDRIAL"/>
    <property type="match status" value="1"/>
</dbReference>
<dbReference type="InterPro" id="IPR013766">
    <property type="entry name" value="Thioredoxin_domain"/>
</dbReference>
<dbReference type="Proteomes" id="UP000219612">
    <property type="component" value="Unassembled WGS sequence"/>
</dbReference>